<dbReference type="SMART" id="SM00344">
    <property type="entry name" value="HTH_ASNC"/>
    <property type="match status" value="2"/>
</dbReference>
<organism evidence="6 7">
    <name type="scientific">Nocardia mexicana</name>
    <dbReference type="NCBI Taxonomy" id="279262"/>
    <lineage>
        <taxon>Bacteria</taxon>
        <taxon>Bacillati</taxon>
        <taxon>Actinomycetota</taxon>
        <taxon>Actinomycetes</taxon>
        <taxon>Mycobacteriales</taxon>
        <taxon>Nocardiaceae</taxon>
        <taxon>Nocardia</taxon>
    </lineage>
</organism>
<protein>
    <submittedName>
        <fullName evidence="6">DNA-binding Lrp family transcriptional regulator</fullName>
    </submittedName>
</protein>
<dbReference type="AlphaFoldDB" id="A0A370GFD0"/>
<evidence type="ECO:0000259" key="4">
    <source>
        <dbReference type="Pfam" id="PF01037"/>
    </source>
</evidence>
<evidence type="ECO:0000313" key="7">
    <source>
        <dbReference type="Proteomes" id="UP000255355"/>
    </source>
</evidence>
<dbReference type="InterPro" id="IPR036390">
    <property type="entry name" value="WH_DNA-bd_sf"/>
</dbReference>
<dbReference type="RefSeq" id="WP_068032577.1">
    <property type="nucleotide sequence ID" value="NZ_QQAZ01000026.1"/>
</dbReference>
<dbReference type="SUPFAM" id="SSF54909">
    <property type="entry name" value="Dimeric alpha+beta barrel"/>
    <property type="match status" value="1"/>
</dbReference>
<dbReference type="Gene3D" id="1.10.10.10">
    <property type="entry name" value="Winged helix-like DNA-binding domain superfamily/Winged helix DNA-binding domain"/>
    <property type="match status" value="2"/>
</dbReference>
<dbReference type="InterPro" id="IPR036388">
    <property type="entry name" value="WH-like_DNA-bd_sf"/>
</dbReference>
<dbReference type="PANTHER" id="PTHR30154:SF34">
    <property type="entry name" value="TRANSCRIPTIONAL REGULATOR AZLB"/>
    <property type="match status" value="1"/>
</dbReference>
<dbReference type="EMBL" id="QQAZ01000026">
    <property type="protein sequence ID" value="RDI42525.1"/>
    <property type="molecule type" value="Genomic_DNA"/>
</dbReference>
<dbReference type="Pfam" id="PF01037">
    <property type="entry name" value="AsnC_trans_reg"/>
    <property type="match status" value="1"/>
</dbReference>
<feature type="domain" description="HTH asnC-type" evidence="5">
    <location>
        <begin position="12"/>
        <end position="53"/>
    </location>
</feature>
<feature type="domain" description="HTH asnC-type" evidence="5">
    <location>
        <begin position="191"/>
        <end position="228"/>
    </location>
</feature>
<keyword evidence="3" id="KW-0804">Transcription</keyword>
<dbReference type="STRING" id="1210089.GCA_001613165_07912"/>
<dbReference type="GO" id="GO:0005829">
    <property type="term" value="C:cytosol"/>
    <property type="evidence" value="ECO:0007669"/>
    <property type="project" value="TreeGrafter"/>
</dbReference>
<evidence type="ECO:0000256" key="2">
    <source>
        <dbReference type="ARBA" id="ARBA00023125"/>
    </source>
</evidence>
<dbReference type="GO" id="GO:0043200">
    <property type="term" value="P:response to amino acid"/>
    <property type="evidence" value="ECO:0007669"/>
    <property type="project" value="TreeGrafter"/>
</dbReference>
<reference evidence="6 7" key="1">
    <citation type="submission" date="2018-07" db="EMBL/GenBank/DDBJ databases">
        <title>Genomic Encyclopedia of Type Strains, Phase IV (KMG-IV): sequencing the most valuable type-strain genomes for metagenomic binning, comparative biology and taxonomic classification.</title>
        <authorList>
            <person name="Goeker M."/>
        </authorList>
    </citation>
    <scope>NUCLEOTIDE SEQUENCE [LARGE SCALE GENOMIC DNA]</scope>
    <source>
        <strain evidence="6 7">DSM 44952</strain>
    </source>
</reference>
<dbReference type="InterPro" id="IPR011008">
    <property type="entry name" value="Dimeric_a/b-barrel"/>
</dbReference>
<evidence type="ECO:0000259" key="5">
    <source>
        <dbReference type="Pfam" id="PF13404"/>
    </source>
</evidence>
<accession>A0A370GFD0</accession>
<evidence type="ECO:0000256" key="3">
    <source>
        <dbReference type="ARBA" id="ARBA00023163"/>
    </source>
</evidence>
<dbReference type="PRINTS" id="PR00033">
    <property type="entry name" value="HTHASNC"/>
</dbReference>
<dbReference type="PANTHER" id="PTHR30154">
    <property type="entry name" value="LEUCINE-RESPONSIVE REGULATORY PROTEIN"/>
    <property type="match status" value="1"/>
</dbReference>
<dbReference type="InterPro" id="IPR000485">
    <property type="entry name" value="AsnC-type_HTH_dom"/>
</dbReference>
<dbReference type="GO" id="GO:0043565">
    <property type="term" value="F:sequence-specific DNA binding"/>
    <property type="evidence" value="ECO:0007669"/>
    <property type="project" value="InterPro"/>
</dbReference>
<dbReference type="InterPro" id="IPR019887">
    <property type="entry name" value="Tscrpt_reg_AsnC/Lrp_C"/>
</dbReference>
<keyword evidence="2 6" id="KW-0238">DNA-binding</keyword>
<dbReference type="InterPro" id="IPR019888">
    <property type="entry name" value="Tscrpt_reg_AsnC-like"/>
</dbReference>
<comment type="caution">
    <text evidence="6">The sequence shown here is derived from an EMBL/GenBank/DDBJ whole genome shotgun (WGS) entry which is preliminary data.</text>
</comment>
<keyword evidence="7" id="KW-1185">Reference proteome</keyword>
<keyword evidence="1" id="KW-0805">Transcription regulation</keyword>
<proteinExistence type="predicted"/>
<dbReference type="Gene3D" id="3.30.70.920">
    <property type="match status" value="1"/>
</dbReference>
<sequence>MELEKIDESSVLDLLDKQIVHGLVTDPRIPFARLAGILDVSEQTVARRYRSLRQRGMLHVTGLVNAVPLGSTRWMLRLRSTPDKALRLAESLARVPDVSWVTLLSTGSEVTCVSRPRSGDQRDRLLLTTLPRASQVSGLSAYEIMYRFPLDEEWPRYGRLLTARQRQELGPERGCGSDAGPEAAVDLSAGDEAMLAVLARDGRASYAQLAAETGWSATRVARRMAELEQVGVLYFDLDFAIERMGYATRAMLWLRVRPGELDAVGRALATHPEATFVAATTGATNLLNSVVCRDIAHLYRYVTERLGALDGITDIEITPALRVLKQAQALLHTDRVTLVPQASRG</sequence>
<gene>
    <name evidence="6" type="ORF">DFR68_12663</name>
</gene>
<dbReference type="Pfam" id="PF13404">
    <property type="entry name" value="HTH_AsnC-type"/>
    <property type="match status" value="2"/>
</dbReference>
<dbReference type="SUPFAM" id="SSF46785">
    <property type="entry name" value="Winged helix' DNA-binding domain"/>
    <property type="match status" value="2"/>
</dbReference>
<evidence type="ECO:0000313" key="6">
    <source>
        <dbReference type="EMBL" id="RDI42525.1"/>
    </source>
</evidence>
<evidence type="ECO:0000256" key="1">
    <source>
        <dbReference type="ARBA" id="ARBA00023015"/>
    </source>
</evidence>
<feature type="domain" description="Transcription regulator AsnC/Lrp ligand binding" evidence="4">
    <location>
        <begin position="253"/>
        <end position="322"/>
    </location>
</feature>
<dbReference type="OrthoDB" id="3453230at2"/>
<dbReference type="Proteomes" id="UP000255355">
    <property type="component" value="Unassembled WGS sequence"/>
</dbReference>
<name>A0A370GFD0_9NOCA</name>